<evidence type="ECO:0000256" key="8">
    <source>
        <dbReference type="ARBA" id="ARBA00022490"/>
    </source>
</evidence>
<keyword evidence="13 14" id="KW-0464">Manganese</keyword>
<keyword evidence="12 14" id="KW-0378">Hydrolase</keyword>
<dbReference type="STRING" id="1263103.BN741_00240"/>
<dbReference type="GO" id="GO:0006298">
    <property type="term" value="P:mismatch repair"/>
    <property type="evidence" value="ECO:0007669"/>
    <property type="project" value="TreeGrafter"/>
</dbReference>
<dbReference type="EC" id="3.1.26.4" evidence="6 14"/>
<dbReference type="EMBL" id="CBIT010000255">
    <property type="protein sequence ID" value="CDE34651.1"/>
    <property type="molecule type" value="Genomic_DNA"/>
</dbReference>
<dbReference type="HAMAP" id="MF_00052_B">
    <property type="entry name" value="RNase_HII_B"/>
    <property type="match status" value="1"/>
</dbReference>
<dbReference type="InterPro" id="IPR012337">
    <property type="entry name" value="RNaseH-like_sf"/>
</dbReference>
<dbReference type="GO" id="GO:0043137">
    <property type="term" value="P:DNA replication, removal of RNA primer"/>
    <property type="evidence" value="ECO:0007669"/>
    <property type="project" value="TreeGrafter"/>
</dbReference>
<evidence type="ECO:0000256" key="13">
    <source>
        <dbReference type="ARBA" id="ARBA00023211"/>
    </source>
</evidence>
<comment type="cofactor">
    <cofactor evidence="14 15">
        <name>Mn(2+)</name>
        <dbReference type="ChEBI" id="CHEBI:29035"/>
    </cofactor>
    <cofactor evidence="14 15">
        <name>Mg(2+)</name>
        <dbReference type="ChEBI" id="CHEBI:18420"/>
    </cofactor>
    <text evidence="14 15">Manganese or magnesium. Binds 1 divalent metal ion per monomer in the absence of substrate. May bind a second metal ion after substrate binding.</text>
</comment>
<evidence type="ECO:0000256" key="6">
    <source>
        <dbReference type="ARBA" id="ARBA00012180"/>
    </source>
</evidence>
<keyword evidence="11 14" id="KW-0255">Endonuclease</keyword>
<dbReference type="CDD" id="cd07182">
    <property type="entry name" value="RNase_HII_bacteria_HII_like"/>
    <property type="match status" value="1"/>
</dbReference>
<feature type="binding site" evidence="14 15">
    <location>
        <position position="16"/>
    </location>
    <ligand>
        <name>a divalent metal cation</name>
        <dbReference type="ChEBI" id="CHEBI:60240"/>
    </ligand>
</feature>
<evidence type="ECO:0000259" key="17">
    <source>
        <dbReference type="PROSITE" id="PS51975"/>
    </source>
</evidence>
<dbReference type="PANTHER" id="PTHR10954">
    <property type="entry name" value="RIBONUCLEASE H2 SUBUNIT A"/>
    <property type="match status" value="1"/>
</dbReference>
<comment type="caution">
    <text evidence="18">The sequence shown here is derived from an EMBL/GenBank/DDBJ whole genome shotgun (WGS) entry which is preliminary data.</text>
</comment>
<keyword evidence="10 14" id="KW-0479">Metal-binding</keyword>
<protein>
    <recommendedName>
        <fullName evidence="7 14">Ribonuclease HII</fullName>
        <shortName evidence="14">RNase HII</shortName>
        <ecNumber evidence="6 14">3.1.26.4</ecNumber>
    </recommendedName>
</protein>
<dbReference type="PROSITE" id="PS51975">
    <property type="entry name" value="RNASE_H_2"/>
    <property type="match status" value="1"/>
</dbReference>
<dbReference type="GO" id="GO:0032299">
    <property type="term" value="C:ribonuclease H2 complex"/>
    <property type="evidence" value="ECO:0007669"/>
    <property type="project" value="TreeGrafter"/>
</dbReference>
<evidence type="ECO:0000256" key="16">
    <source>
        <dbReference type="RuleBase" id="RU003515"/>
    </source>
</evidence>
<organism evidence="18 19">
    <name type="scientific">Leyella stercorea CAG:629</name>
    <dbReference type="NCBI Taxonomy" id="1263103"/>
    <lineage>
        <taxon>Bacteria</taxon>
        <taxon>Pseudomonadati</taxon>
        <taxon>Bacteroidota</taxon>
        <taxon>Bacteroidia</taxon>
        <taxon>Bacteroidales</taxon>
        <taxon>Prevotellaceae</taxon>
        <taxon>Leyella</taxon>
    </lineage>
</organism>
<comment type="function">
    <text evidence="3 14 16">Endonuclease that specifically degrades the RNA of RNA-DNA hybrids.</text>
</comment>
<sequence>MLPHYYTDLVEAGCDEAGRGCLAGSVYAAAVILPPDYDNALLNDSKKLSEKARRTLRDQIVRDAVAWAVGVVTPEEIDRINILNASFLAMHRALDQLTVRPEAVIVDGNRFTPYRDLPYTTIVKGDGKYQSIAAASILAKTFRDEYMDRLAEEYPYYDWQKNKGYPTKAHREGIRLHGTTPYHRMSYNLLGGGQLELKFEEED</sequence>
<evidence type="ECO:0000313" key="18">
    <source>
        <dbReference type="EMBL" id="CDE34651.1"/>
    </source>
</evidence>
<dbReference type="Gene3D" id="3.30.420.10">
    <property type="entry name" value="Ribonuclease H-like superfamily/Ribonuclease H"/>
    <property type="match status" value="1"/>
</dbReference>
<evidence type="ECO:0000256" key="9">
    <source>
        <dbReference type="ARBA" id="ARBA00022722"/>
    </source>
</evidence>
<dbReference type="SUPFAM" id="SSF53098">
    <property type="entry name" value="Ribonuclease H-like"/>
    <property type="match status" value="1"/>
</dbReference>
<name>R7H5R9_9BACT</name>
<evidence type="ECO:0000256" key="12">
    <source>
        <dbReference type="ARBA" id="ARBA00022801"/>
    </source>
</evidence>
<feature type="binding site" evidence="14 15">
    <location>
        <position position="107"/>
    </location>
    <ligand>
        <name>a divalent metal cation</name>
        <dbReference type="ChEBI" id="CHEBI:60240"/>
    </ligand>
</feature>
<evidence type="ECO:0000256" key="14">
    <source>
        <dbReference type="HAMAP-Rule" id="MF_00052"/>
    </source>
</evidence>
<evidence type="ECO:0000256" key="7">
    <source>
        <dbReference type="ARBA" id="ARBA00019179"/>
    </source>
</evidence>
<dbReference type="InterPro" id="IPR022898">
    <property type="entry name" value="RNase_HII"/>
</dbReference>
<gene>
    <name evidence="14" type="primary">rnhB</name>
    <name evidence="18" type="ORF">BN741_00240</name>
</gene>
<reference evidence="18" key="1">
    <citation type="submission" date="2012-11" db="EMBL/GenBank/DDBJ databases">
        <title>Dependencies among metagenomic species, viruses, plasmids and units of genetic variation.</title>
        <authorList>
            <person name="Nielsen H.B."/>
            <person name="Almeida M."/>
            <person name="Juncker A.S."/>
            <person name="Rasmussen S."/>
            <person name="Li J."/>
            <person name="Sunagawa S."/>
            <person name="Plichta D."/>
            <person name="Gautier L."/>
            <person name="Le Chatelier E."/>
            <person name="Peletier E."/>
            <person name="Bonde I."/>
            <person name="Nielsen T."/>
            <person name="Manichanh C."/>
            <person name="Arumugam M."/>
            <person name="Batto J."/>
            <person name="Santos M.B.Q.D."/>
            <person name="Blom N."/>
            <person name="Borruel N."/>
            <person name="Burgdorf K.S."/>
            <person name="Boumezbeur F."/>
            <person name="Casellas F."/>
            <person name="Dore J."/>
            <person name="Guarner F."/>
            <person name="Hansen T."/>
            <person name="Hildebrand F."/>
            <person name="Kaas R.S."/>
            <person name="Kennedy S."/>
            <person name="Kristiansen K."/>
            <person name="Kultima J.R."/>
            <person name="Leonard P."/>
            <person name="Levenez F."/>
            <person name="Lund O."/>
            <person name="Moumen B."/>
            <person name="Le Paslier D."/>
            <person name="Pons N."/>
            <person name="Pedersen O."/>
            <person name="Prifti E."/>
            <person name="Qin J."/>
            <person name="Raes J."/>
            <person name="Tap J."/>
            <person name="Tims S."/>
            <person name="Ussery D.W."/>
            <person name="Yamada T."/>
            <person name="MetaHit consortium"/>
            <person name="Renault P."/>
            <person name="Sicheritz-Ponten T."/>
            <person name="Bork P."/>
            <person name="Wang J."/>
            <person name="Brunak S."/>
            <person name="Ehrlich S.D."/>
        </authorList>
    </citation>
    <scope>NUCLEOTIDE SEQUENCE [LARGE SCALE GENOMIC DNA]</scope>
</reference>
<proteinExistence type="inferred from homology"/>
<dbReference type="InterPro" id="IPR001352">
    <property type="entry name" value="RNase_HII/HIII"/>
</dbReference>
<evidence type="ECO:0000256" key="15">
    <source>
        <dbReference type="PROSITE-ProRule" id="PRU01319"/>
    </source>
</evidence>
<keyword evidence="8 14" id="KW-0963">Cytoplasm</keyword>
<evidence type="ECO:0000256" key="10">
    <source>
        <dbReference type="ARBA" id="ARBA00022723"/>
    </source>
</evidence>
<feature type="domain" description="RNase H type-2" evidence="17">
    <location>
        <begin position="9"/>
        <end position="199"/>
    </location>
</feature>
<evidence type="ECO:0000256" key="1">
    <source>
        <dbReference type="ARBA" id="ARBA00000077"/>
    </source>
</evidence>
<evidence type="ECO:0000256" key="3">
    <source>
        <dbReference type="ARBA" id="ARBA00004065"/>
    </source>
</evidence>
<comment type="subcellular location">
    <subcellularLocation>
        <location evidence="4 14">Cytoplasm</location>
    </subcellularLocation>
</comment>
<comment type="similarity">
    <text evidence="5 14 16">Belongs to the RNase HII family.</text>
</comment>
<dbReference type="FunFam" id="3.30.420.10:FF:000078">
    <property type="entry name" value="Ribonuclease HII"/>
    <property type="match status" value="1"/>
</dbReference>
<dbReference type="NCBIfam" id="NF000595">
    <property type="entry name" value="PRK00015.1-3"/>
    <property type="match status" value="1"/>
</dbReference>
<dbReference type="GO" id="GO:0004523">
    <property type="term" value="F:RNA-DNA hybrid ribonuclease activity"/>
    <property type="evidence" value="ECO:0007669"/>
    <property type="project" value="UniProtKB-UniRule"/>
</dbReference>
<dbReference type="GO" id="GO:0005737">
    <property type="term" value="C:cytoplasm"/>
    <property type="evidence" value="ECO:0007669"/>
    <property type="project" value="UniProtKB-SubCell"/>
</dbReference>
<dbReference type="Pfam" id="PF01351">
    <property type="entry name" value="RNase_HII"/>
    <property type="match status" value="1"/>
</dbReference>
<evidence type="ECO:0000313" key="19">
    <source>
        <dbReference type="Proteomes" id="UP000018072"/>
    </source>
</evidence>
<dbReference type="InterPro" id="IPR036397">
    <property type="entry name" value="RNaseH_sf"/>
</dbReference>
<accession>R7H5R9</accession>
<keyword evidence="9 14" id="KW-0540">Nuclease</keyword>
<dbReference type="AlphaFoldDB" id="R7H5R9"/>
<evidence type="ECO:0000256" key="11">
    <source>
        <dbReference type="ARBA" id="ARBA00022759"/>
    </source>
</evidence>
<evidence type="ECO:0000256" key="2">
    <source>
        <dbReference type="ARBA" id="ARBA00001946"/>
    </source>
</evidence>
<dbReference type="GO" id="GO:0030145">
    <property type="term" value="F:manganese ion binding"/>
    <property type="evidence" value="ECO:0007669"/>
    <property type="project" value="UniProtKB-UniRule"/>
</dbReference>
<dbReference type="GO" id="GO:0003723">
    <property type="term" value="F:RNA binding"/>
    <property type="evidence" value="ECO:0007669"/>
    <property type="project" value="UniProtKB-UniRule"/>
</dbReference>
<feature type="binding site" evidence="14 15">
    <location>
        <position position="15"/>
    </location>
    <ligand>
        <name>a divalent metal cation</name>
        <dbReference type="ChEBI" id="CHEBI:60240"/>
    </ligand>
</feature>
<evidence type="ECO:0000256" key="5">
    <source>
        <dbReference type="ARBA" id="ARBA00007383"/>
    </source>
</evidence>
<evidence type="ECO:0000256" key="4">
    <source>
        <dbReference type="ARBA" id="ARBA00004496"/>
    </source>
</evidence>
<dbReference type="InterPro" id="IPR024567">
    <property type="entry name" value="RNase_HII/HIII_dom"/>
</dbReference>
<comment type="catalytic activity">
    <reaction evidence="1 14 15 16">
        <text>Endonucleolytic cleavage to 5'-phosphomonoester.</text>
        <dbReference type="EC" id="3.1.26.4"/>
    </reaction>
</comment>
<dbReference type="Proteomes" id="UP000018072">
    <property type="component" value="Unassembled WGS sequence"/>
</dbReference>
<comment type="cofactor">
    <cofactor evidence="2">
        <name>Mg(2+)</name>
        <dbReference type="ChEBI" id="CHEBI:18420"/>
    </cofactor>
</comment>
<dbReference type="PANTHER" id="PTHR10954:SF18">
    <property type="entry name" value="RIBONUCLEASE HII"/>
    <property type="match status" value="1"/>
</dbReference>